<dbReference type="Proteomes" id="UP000242637">
    <property type="component" value="Chromosome 1"/>
</dbReference>
<keyword evidence="2" id="KW-1133">Transmembrane helix</keyword>
<feature type="region of interest" description="Disordered" evidence="1">
    <location>
        <begin position="1"/>
        <end position="41"/>
    </location>
</feature>
<feature type="transmembrane region" description="Helical" evidence="2">
    <location>
        <begin position="46"/>
        <end position="69"/>
    </location>
</feature>
<evidence type="ECO:0000313" key="3">
    <source>
        <dbReference type="EMBL" id="SNV17144.1"/>
    </source>
</evidence>
<feature type="transmembrane region" description="Helical" evidence="2">
    <location>
        <begin position="212"/>
        <end position="232"/>
    </location>
</feature>
<protein>
    <submittedName>
        <fullName evidence="3">Uncharacterized protein</fullName>
    </submittedName>
</protein>
<reference evidence="3 4" key="1">
    <citation type="submission" date="2017-06" db="EMBL/GenBank/DDBJ databases">
        <authorList>
            <consortium name="Pathogen Informatics"/>
        </authorList>
    </citation>
    <scope>NUCLEOTIDE SEQUENCE [LARGE SCALE GENOMIC DNA]</scope>
    <source>
        <strain evidence="3 4">NCTC13039</strain>
    </source>
</reference>
<accession>A0A239V743</accession>
<feature type="transmembrane region" description="Helical" evidence="2">
    <location>
        <begin position="181"/>
        <end position="205"/>
    </location>
</feature>
<dbReference type="STRING" id="1121387.GCA_000429885_00885"/>
<evidence type="ECO:0000256" key="1">
    <source>
        <dbReference type="SAM" id="MobiDB-lite"/>
    </source>
</evidence>
<name>A0A239V743_9MICO</name>
<dbReference type="EMBL" id="LT906453">
    <property type="protein sequence ID" value="SNV17144.1"/>
    <property type="molecule type" value="Genomic_DNA"/>
</dbReference>
<dbReference type="RefSeq" id="WP_028326895.1">
    <property type="nucleotide sequence ID" value="NZ_JAAFNK010000001.1"/>
</dbReference>
<dbReference type="GeneID" id="63458451"/>
<proteinExistence type="predicted"/>
<keyword evidence="2" id="KW-0812">Transmembrane</keyword>
<keyword evidence="4" id="KW-1185">Reference proteome</keyword>
<feature type="transmembrane region" description="Helical" evidence="2">
    <location>
        <begin position="244"/>
        <end position="265"/>
    </location>
</feature>
<dbReference type="KEGG" id="dco:SAMEA4475696_0142"/>
<feature type="compositionally biased region" description="Low complexity" evidence="1">
    <location>
        <begin position="1"/>
        <end position="31"/>
    </location>
</feature>
<dbReference type="AlphaFoldDB" id="A0A239V743"/>
<evidence type="ECO:0000313" key="4">
    <source>
        <dbReference type="Proteomes" id="UP000242637"/>
    </source>
</evidence>
<gene>
    <name evidence="3" type="ORF">SAMEA4475696_00142</name>
</gene>
<organism evidence="3 4">
    <name type="scientific">Dermatophilus congolensis</name>
    <dbReference type="NCBI Taxonomy" id="1863"/>
    <lineage>
        <taxon>Bacteria</taxon>
        <taxon>Bacillati</taxon>
        <taxon>Actinomycetota</taxon>
        <taxon>Actinomycetes</taxon>
        <taxon>Micrococcales</taxon>
        <taxon>Dermatophilaceae</taxon>
        <taxon>Dermatophilus</taxon>
    </lineage>
</organism>
<evidence type="ECO:0000256" key="2">
    <source>
        <dbReference type="SAM" id="Phobius"/>
    </source>
</evidence>
<sequence>MSATPHATATPPATTTPTTTPATHTITTSPTTPTPRRRNTRARLRTWSAAAIATGTLTGVVGMGALGLASPRTSTYNKALNNATTIAQTLPAAAQQVRIAPDTHSARNHFTAAATDLASRIPHLAASAPTTDTPTYQTVAHKLATYIATVNAGTSTTDTDTAFTNDVTTPLVAMSDNTTPLLATSLYTLTALTALGTLIGASITLARTTKRLISLPILTGAVLLSTCTGITATNLLGTGTLPTFAAGALTLTGSVLAGILTARGINKRAQEYR</sequence>
<keyword evidence="2" id="KW-0472">Membrane</keyword>